<evidence type="ECO:0000256" key="4">
    <source>
        <dbReference type="ARBA" id="ARBA00023242"/>
    </source>
</evidence>
<organism evidence="7">
    <name type="scientific">Myxobolus squamalis</name>
    <name type="common">Myxosporean</name>
    <dbReference type="NCBI Taxonomy" id="59785"/>
    <lineage>
        <taxon>Eukaryota</taxon>
        <taxon>Metazoa</taxon>
        <taxon>Cnidaria</taxon>
        <taxon>Myxozoa</taxon>
        <taxon>Myxosporea</taxon>
        <taxon>Bivalvulida</taxon>
        <taxon>Platysporina</taxon>
        <taxon>Myxobolidae</taxon>
        <taxon>Myxobolus</taxon>
    </lineage>
</organism>
<dbReference type="PANTHER" id="PTHR13115:SF8">
    <property type="entry name" value="RNA POLYMERASE-ASSOCIATED PROTEIN RTF1 HOMOLOG"/>
    <property type="match status" value="1"/>
</dbReference>
<evidence type="ECO:0000256" key="1">
    <source>
        <dbReference type="ARBA" id="ARBA00004123"/>
    </source>
</evidence>
<dbReference type="GO" id="GO:0003677">
    <property type="term" value="F:DNA binding"/>
    <property type="evidence" value="ECO:0007669"/>
    <property type="project" value="InterPro"/>
</dbReference>
<feature type="compositionally biased region" description="Basic and acidic residues" evidence="5">
    <location>
        <begin position="1"/>
        <end position="28"/>
    </location>
</feature>
<dbReference type="EMBL" id="GHBR01000405">
    <property type="protein sequence ID" value="NDJ95972.1"/>
    <property type="molecule type" value="Transcribed_RNA"/>
</dbReference>
<evidence type="ECO:0000256" key="2">
    <source>
        <dbReference type="ARBA" id="ARBA00023015"/>
    </source>
</evidence>
<dbReference type="InterPro" id="IPR036128">
    <property type="entry name" value="Plus3-like_sf"/>
</dbReference>
<evidence type="ECO:0000256" key="5">
    <source>
        <dbReference type="SAM" id="MobiDB-lite"/>
    </source>
</evidence>
<proteinExistence type="predicted"/>
<dbReference type="GO" id="GO:1990269">
    <property type="term" value="F:RNA polymerase II C-terminal domain phosphoserine binding"/>
    <property type="evidence" value="ECO:0007669"/>
    <property type="project" value="TreeGrafter"/>
</dbReference>
<dbReference type="PROSITE" id="PS51360">
    <property type="entry name" value="PLUS3"/>
    <property type="match status" value="1"/>
</dbReference>
<dbReference type="AlphaFoldDB" id="A0A6B2FXP0"/>
<feature type="compositionally biased region" description="Polar residues" evidence="5">
    <location>
        <begin position="42"/>
        <end position="53"/>
    </location>
</feature>
<evidence type="ECO:0000256" key="3">
    <source>
        <dbReference type="ARBA" id="ARBA00023163"/>
    </source>
</evidence>
<dbReference type="PANTHER" id="PTHR13115">
    <property type="entry name" value="RNA POLYMERASE-ASSOCIATED PROTEIN RTF1 HOMOLOG"/>
    <property type="match status" value="1"/>
</dbReference>
<dbReference type="Pfam" id="PF03126">
    <property type="entry name" value="Plus-3"/>
    <property type="match status" value="1"/>
</dbReference>
<name>A0A6B2FXP0_MYXSQ</name>
<accession>A0A6B2FXP0</accession>
<reference evidence="7" key="1">
    <citation type="submission" date="2018-11" db="EMBL/GenBank/DDBJ databases">
        <title>Myxobolus squamalis genome and transcriptome.</title>
        <authorList>
            <person name="Yahalomi D."/>
            <person name="Atkinson S.D."/>
            <person name="Neuhof M."/>
            <person name="Chang E.S."/>
            <person name="Philippe H."/>
            <person name="Cartwright P."/>
            <person name="Bartholomew J.L."/>
            <person name="Huchon D."/>
        </authorList>
    </citation>
    <scope>NUCLEOTIDE SEQUENCE</scope>
    <source>
        <strain evidence="7">71B08</strain>
        <tissue evidence="7">Whole</tissue>
    </source>
</reference>
<evidence type="ECO:0000313" key="7">
    <source>
        <dbReference type="EMBL" id="NDJ95972.1"/>
    </source>
</evidence>
<protein>
    <submittedName>
        <fullName evidence="7">RNA polymerase-associated protein RTF1 homolog (Trinotate prediction)</fullName>
    </submittedName>
</protein>
<keyword evidence="4" id="KW-0539">Nucleus</keyword>
<feature type="region of interest" description="Disordered" evidence="5">
    <location>
        <begin position="1"/>
        <end position="83"/>
    </location>
</feature>
<dbReference type="GO" id="GO:0016593">
    <property type="term" value="C:Cdc73/Paf1 complex"/>
    <property type="evidence" value="ECO:0007669"/>
    <property type="project" value="TreeGrafter"/>
</dbReference>
<comment type="subcellular location">
    <subcellularLocation>
        <location evidence="1">Nucleus</location>
    </subcellularLocation>
</comment>
<dbReference type="SUPFAM" id="SSF159042">
    <property type="entry name" value="Plus3-like"/>
    <property type="match status" value="1"/>
</dbReference>
<feature type="domain" description="Plus3" evidence="6">
    <location>
        <begin position="84"/>
        <end position="137"/>
    </location>
</feature>
<evidence type="ECO:0000259" key="6">
    <source>
        <dbReference type="PROSITE" id="PS51360"/>
    </source>
</evidence>
<dbReference type="InterPro" id="IPR004343">
    <property type="entry name" value="Plus-3_dom"/>
</dbReference>
<sequence length="137" mass="16083">MSEREREEEIFRKMEEEESKKMRMEITRSLKRKRVEEGSLSEGDSMSGLSMTASPKRLKVSDVFGDSDEEASSPTHNELSDPEIEKIGELESVRLSRYRLEKWMYMPFFNDRIPGFFVRVNIGTKNNEPLYRVYSVS</sequence>
<keyword evidence="2" id="KW-0805">Transcription regulation</keyword>
<dbReference type="Gene3D" id="3.90.70.200">
    <property type="entry name" value="Plus-3 domain"/>
    <property type="match status" value="1"/>
</dbReference>
<keyword evidence="3" id="KW-0804">Transcription</keyword>